<sequence length="66" mass="7163">MYVFAKESATFEASIATQALSADQVVLRYCGLANDRVALVETTSPEASIRSAVQRDGRSRRAIQVS</sequence>
<evidence type="ECO:0000313" key="2">
    <source>
        <dbReference type="Proteomes" id="UP000289546"/>
    </source>
</evidence>
<proteinExistence type="predicted"/>
<accession>A0A4Q0SFP9</accession>
<organism evidence="1 2">
    <name type="scientific">Bradyrhizobium nanningense</name>
    <dbReference type="NCBI Taxonomy" id="1325118"/>
    <lineage>
        <taxon>Bacteria</taxon>
        <taxon>Pseudomonadati</taxon>
        <taxon>Pseudomonadota</taxon>
        <taxon>Alphaproteobacteria</taxon>
        <taxon>Hyphomicrobiales</taxon>
        <taxon>Nitrobacteraceae</taxon>
        <taxon>Bradyrhizobium</taxon>
    </lineage>
</organism>
<name>A0A4Q0SFP9_9BRAD</name>
<dbReference type="Proteomes" id="UP000289546">
    <property type="component" value="Unassembled WGS sequence"/>
</dbReference>
<keyword evidence="2" id="KW-1185">Reference proteome</keyword>
<dbReference type="AlphaFoldDB" id="A0A4Q0SFP9"/>
<reference evidence="1 2" key="1">
    <citation type="submission" date="2015-04" db="EMBL/GenBank/DDBJ databases">
        <title>Comparative genomics of rhizobia nodulating Arachis hypogaea in China.</title>
        <authorList>
            <person name="Li Y."/>
        </authorList>
    </citation>
    <scope>NUCLEOTIDE SEQUENCE [LARGE SCALE GENOMIC DNA]</scope>
    <source>
        <strain evidence="1 2">CCBAU 51757</strain>
    </source>
</reference>
<dbReference type="EMBL" id="LBJQ01000006">
    <property type="protein sequence ID" value="RXH38027.1"/>
    <property type="molecule type" value="Genomic_DNA"/>
</dbReference>
<evidence type="ECO:0000313" key="1">
    <source>
        <dbReference type="EMBL" id="RXH38027.1"/>
    </source>
</evidence>
<gene>
    <name evidence="1" type="ORF">XH99_01815</name>
</gene>
<protein>
    <submittedName>
        <fullName evidence="1">Uncharacterized protein</fullName>
    </submittedName>
</protein>
<comment type="caution">
    <text evidence="1">The sequence shown here is derived from an EMBL/GenBank/DDBJ whole genome shotgun (WGS) entry which is preliminary data.</text>
</comment>